<evidence type="ECO:0000313" key="2">
    <source>
        <dbReference type="EMBL" id="PZG16722.1"/>
    </source>
</evidence>
<comment type="caution">
    <text evidence="2">The sequence shown here is derived from an EMBL/GenBank/DDBJ whole genome shotgun (WGS) entry which is preliminary data.</text>
</comment>
<protein>
    <submittedName>
        <fullName evidence="2">Uncharacterized protein</fullName>
    </submittedName>
</protein>
<name>A0A2W2DY98_9ACTN</name>
<accession>A0A2W2DY98</accession>
<keyword evidence="3" id="KW-1185">Reference proteome</keyword>
<dbReference type="AlphaFoldDB" id="A0A2W2DY98"/>
<evidence type="ECO:0000313" key="3">
    <source>
        <dbReference type="Proteomes" id="UP000248924"/>
    </source>
</evidence>
<dbReference type="Proteomes" id="UP000248924">
    <property type="component" value="Unassembled WGS sequence"/>
</dbReference>
<organism evidence="2 3">
    <name type="scientific">Micromonospora craterilacus</name>
    <dbReference type="NCBI Taxonomy" id="1655439"/>
    <lineage>
        <taxon>Bacteria</taxon>
        <taxon>Bacillati</taxon>
        <taxon>Actinomycetota</taxon>
        <taxon>Actinomycetes</taxon>
        <taxon>Micromonosporales</taxon>
        <taxon>Micromonosporaceae</taxon>
        <taxon>Micromonospora</taxon>
    </lineage>
</organism>
<dbReference type="RefSeq" id="WP_146605741.1">
    <property type="nucleotide sequence ID" value="NZ_POTY01000100.1"/>
</dbReference>
<evidence type="ECO:0000256" key="1">
    <source>
        <dbReference type="SAM" id="Phobius"/>
    </source>
</evidence>
<sequence length="189" mass="20027">MPVEPAVIDLDEHDHRVAEPRTVTRTPRRTVVLLLLAVFTAGVVAGGLGMTEIRDSREQQERDATVALVALPASAHSGGGTPTGAVRLNGQLALINTGPSPITVRSARAQRPGVLIRDTGHTRTVRPGGTGWIDVELLLQCPSTFDPEPVPMTFAVETADGRVREVGYPIALATGSWADAVSLNCRRGI</sequence>
<dbReference type="OrthoDB" id="3399934at2"/>
<dbReference type="EMBL" id="POTY01000100">
    <property type="protein sequence ID" value="PZG16722.1"/>
    <property type="molecule type" value="Genomic_DNA"/>
</dbReference>
<reference evidence="2 3" key="1">
    <citation type="submission" date="2018-01" db="EMBL/GenBank/DDBJ databases">
        <title>Draft genome sequence of Jishengella sp. NA12.</title>
        <authorList>
            <person name="Sahin N."/>
            <person name="Ay H."/>
            <person name="Saygin H."/>
        </authorList>
    </citation>
    <scope>NUCLEOTIDE SEQUENCE [LARGE SCALE GENOMIC DNA]</scope>
    <source>
        <strain evidence="2 3">NA12</strain>
    </source>
</reference>
<feature type="transmembrane region" description="Helical" evidence="1">
    <location>
        <begin position="31"/>
        <end position="50"/>
    </location>
</feature>
<keyword evidence="1" id="KW-0472">Membrane</keyword>
<keyword evidence="1" id="KW-1133">Transmembrane helix</keyword>
<keyword evidence="1" id="KW-0812">Transmembrane</keyword>
<proteinExistence type="predicted"/>
<gene>
    <name evidence="2" type="ORF">C1I95_16985</name>
</gene>